<feature type="region of interest" description="Disordered" evidence="14">
    <location>
        <begin position="935"/>
        <end position="1013"/>
    </location>
</feature>
<feature type="compositionally biased region" description="Low complexity" evidence="14">
    <location>
        <begin position="965"/>
        <end position="983"/>
    </location>
</feature>
<feature type="compositionally biased region" description="Basic residues" evidence="14">
    <location>
        <begin position="1063"/>
        <end position="1080"/>
    </location>
</feature>
<comment type="cofactor">
    <cofactor evidence="1">
        <name>Ca(2+)</name>
        <dbReference type="ChEBI" id="CHEBI:29108"/>
    </cofactor>
</comment>
<protein>
    <recommendedName>
        <fullName evidence="19">Extracellular sulfatase</fullName>
    </recommendedName>
</protein>
<evidence type="ECO:0000256" key="1">
    <source>
        <dbReference type="ARBA" id="ARBA00001913"/>
    </source>
</evidence>
<dbReference type="STRING" id="7168.A0A182NKT0"/>
<dbReference type="FunFam" id="3.40.720.10:FF:000050">
    <property type="entry name" value="Extracellular sulfatase SULF-1"/>
    <property type="match status" value="1"/>
</dbReference>
<evidence type="ECO:0000259" key="15">
    <source>
        <dbReference type="Pfam" id="PF00884"/>
    </source>
</evidence>
<dbReference type="Proteomes" id="UP000075884">
    <property type="component" value="Unassembled WGS sequence"/>
</dbReference>
<feature type="compositionally biased region" description="Polar residues" evidence="14">
    <location>
        <begin position="1210"/>
        <end position="1220"/>
    </location>
</feature>
<feature type="compositionally biased region" description="Basic residues" evidence="14">
    <location>
        <begin position="760"/>
        <end position="771"/>
    </location>
</feature>
<dbReference type="GO" id="GO:0009986">
    <property type="term" value="C:cell surface"/>
    <property type="evidence" value="ECO:0007669"/>
    <property type="project" value="UniProtKB-SubCell"/>
</dbReference>
<evidence type="ECO:0000256" key="5">
    <source>
        <dbReference type="ARBA" id="ARBA00008779"/>
    </source>
</evidence>
<keyword evidence="13" id="KW-0175">Coiled coil</keyword>
<dbReference type="Pfam" id="PF00884">
    <property type="entry name" value="Sulfatase"/>
    <property type="match status" value="1"/>
</dbReference>
<feature type="compositionally biased region" description="Low complexity" evidence="14">
    <location>
        <begin position="1092"/>
        <end position="1110"/>
    </location>
</feature>
<evidence type="ECO:0000313" key="18">
    <source>
        <dbReference type="Proteomes" id="UP000075884"/>
    </source>
</evidence>
<dbReference type="SUPFAM" id="SSF53649">
    <property type="entry name" value="Alkaline phosphatase-like"/>
    <property type="match status" value="1"/>
</dbReference>
<feature type="compositionally biased region" description="Acidic residues" evidence="14">
    <location>
        <begin position="941"/>
        <end position="954"/>
    </location>
</feature>
<dbReference type="InterPro" id="IPR024609">
    <property type="entry name" value="Extracellular_sulfatase_C"/>
</dbReference>
<feature type="region of interest" description="Disordered" evidence="14">
    <location>
        <begin position="746"/>
        <end position="777"/>
    </location>
</feature>
<dbReference type="InterPro" id="IPR000917">
    <property type="entry name" value="Sulfatase_N"/>
</dbReference>
<evidence type="ECO:0000256" key="11">
    <source>
        <dbReference type="ARBA" id="ARBA00023034"/>
    </source>
</evidence>
<accession>A0A182NKT0</accession>
<feature type="domain" description="Extracellular sulfatase C-terminal" evidence="16">
    <location>
        <begin position="761"/>
        <end position="938"/>
    </location>
</feature>
<feature type="compositionally biased region" description="Basic residues" evidence="14">
    <location>
        <begin position="77"/>
        <end position="107"/>
    </location>
</feature>
<feature type="coiled-coil region" evidence="13">
    <location>
        <begin position="1253"/>
        <end position="1293"/>
    </location>
</feature>
<feature type="compositionally biased region" description="Basic residues" evidence="14">
    <location>
        <begin position="1533"/>
        <end position="1542"/>
    </location>
</feature>
<evidence type="ECO:0000256" key="13">
    <source>
        <dbReference type="SAM" id="Coils"/>
    </source>
</evidence>
<feature type="region of interest" description="Disordered" evidence="14">
    <location>
        <begin position="45"/>
        <end position="126"/>
    </location>
</feature>
<keyword evidence="8" id="KW-0378">Hydrolase</keyword>
<feature type="compositionally biased region" description="Polar residues" evidence="14">
    <location>
        <begin position="1042"/>
        <end position="1055"/>
    </location>
</feature>
<dbReference type="GO" id="GO:0008449">
    <property type="term" value="F:N-acetylglucosamine-6-sulfatase activity"/>
    <property type="evidence" value="ECO:0007669"/>
    <property type="project" value="TreeGrafter"/>
</dbReference>
<feature type="compositionally biased region" description="Polar residues" evidence="14">
    <location>
        <begin position="1143"/>
        <end position="1156"/>
    </location>
</feature>
<evidence type="ECO:0000256" key="6">
    <source>
        <dbReference type="ARBA" id="ARBA00022723"/>
    </source>
</evidence>
<keyword evidence="9" id="KW-0256">Endoplasmic reticulum</keyword>
<evidence type="ECO:0000256" key="8">
    <source>
        <dbReference type="ARBA" id="ARBA00022801"/>
    </source>
</evidence>
<keyword evidence="12" id="KW-0325">Glycoprotein</keyword>
<dbReference type="CDD" id="cd16147">
    <property type="entry name" value="G6S"/>
    <property type="match status" value="1"/>
</dbReference>
<organism evidence="17 18">
    <name type="scientific">Anopheles dirus</name>
    <dbReference type="NCBI Taxonomy" id="7168"/>
    <lineage>
        <taxon>Eukaryota</taxon>
        <taxon>Metazoa</taxon>
        <taxon>Ecdysozoa</taxon>
        <taxon>Arthropoda</taxon>
        <taxon>Hexapoda</taxon>
        <taxon>Insecta</taxon>
        <taxon>Pterygota</taxon>
        <taxon>Neoptera</taxon>
        <taxon>Endopterygota</taxon>
        <taxon>Diptera</taxon>
        <taxon>Nematocera</taxon>
        <taxon>Culicoidea</taxon>
        <taxon>Culicidae</taxon>
        <taxon>Anophelinae</taxon>
        <taxon>Anopheles</taxon>
    </lineage>
</organism>
<dbReference type="PANTHER" id="PTHR43108">
    <property type="entry name" value="N-ACETYLGLUCOSAMINE-6-SULFATASE FAMILY MEMBER"/>
    <property type="match status" value="1"/>
</dbReference>
<evidence type="ECO:0000259" key="16">
    <source>
        <dbReference type="Pfam" id="PF12548"/>
    </source>
</evidence>
<keyword evidence="18" id="KW-1185">Reference proteome</keyword>
<dbReference type="InterPro" id="IPR024607">
    <property type="entry name" value="Sulfatase_CS"/>
</dbReference>
<evidence type="ECO:0008006" key="19">
    <source>
        <dbReference type="Google" id="ProtNLM"/>
    </source>
</evidence>
<proteinExistence type="inferred from homology"/>
<evidence type="ECO:0000256" key="12">
    <source>
        <dbReference type="ARBA" id="ARBA00023180"/>
    </source>
</evidence>
<feature type="region of interest" description="Disordered" evidence="14">
    <location>
        <begin position="1200"/>
        <end position="1220"/>
    </location>
</feature>
<evidence type="ECO:0000256" key="14">
    <source>
        <dbReference type="SAM" id="MobiDB-lite"/>
    </source>
</evidence>
<feature type="region of interest" description="Disordered" evidence="14">
    <location>
        <begin position="1042"/>
        <end position="1156"/>
    </location>
</feature>
<evidence type="ECO:0000256" key="3">
    <source>
        <dbReference type="ARBA" id="ARBA00004241"/>
    </source>
</evidence>
<dbReference type="Gene3D" id="3.40.720.10">
    <property type="entry name" value="Alkaline Phosphatase, subunit A"/>
    <property type="match status" value="1"/>
</dbReference>
<dbReference type="VEuPathDB" id="VectorBase:ADIR008260"/>
<feature type="region of interest" description="Disordered" evidence="14">
    <location>
        <begin position="1445"/>
        <end position="1549"/>
    </location>
</feature>
<keyword evidence="10" id="KW-0106">Calcium</keyword>
<name>A0A182NKT0_9DIPT</name>
<feature type="compositionally biased region" description="Acidic residues" evidence="14">
    <location>
        <begin position="593"/>
        <end position="607"/>
    </location>
</feature>
<dbReference type="EnsemblMetazoa" id="ADIR008260-RA">
    <property type="protein sequence ID" value="ADIR008260-PA"/>
    <property type="gene ID" value="ADIR008260"/>
</dbReference>
<feature type="region of interest" description="Disordered" evidence="14">
    <location>
        <begin position="569"/>
        <end position="611"/>
    </location>
</feature>
<feature type="region of interest" description="Disordered" evidence="14">
    <location>
        <begin position="809"/>
        <end position="830"/>
    </location>
</feature>
<reference evidence="18" key="1">
    <citation type="submission" date="2013-03" db="EMBL/GenBank/DDBJ databases">
        <title>The Genome Sequence of Anopheles dirus WRAIR2.</title>
        <authorList>
            <consortium name="The Broad Institute Genomics Platform"/>
            <person name="Neafsey D.E."/>
            <person name="Walton C."/>
            <person name="Walker B."/>
            <person name="Young S.K."/>
            <person name="Zeng Q."/>
            <person name="Gargeya S."/>
            <person name="Fitzgerald M."/>
            <person name="Haas B."/>
            <person name="Abouelleil A."/>
            <person name="Allen A.W."/>
            <person name="Alvarado L."/>
            <person name="Arachchi H.M."/>
            <person name="Berlin A.M."/>
            <person name="Chapman S.B."/>
            <person name="Gainer-Dewar J."/>
            <person name="Goldberg J."/>
            <person name="Griggs A."/>
            <person name="Gujja S."/>
            <person name="Hansen M."/>
            <person name="Howarth C."/>
            <person name="Imamovic A."/>
            <person name="Ireland A."/>
            <person name="Larimer J."/>
            <person name="McCowan C."/>
            <person name="Murphy C."/>
            <person name="Pearson M."/>
            <person name="Poon T.W."/>
            <person name="Priest M."/>
            <person name="Roberts A."/>
            <person name="Saif S."/>
            <person name="Shea T."/>
            <person name="Sisk P."/>
            <person name="Sykes S."/>
            <person name="Wortman J."/>
            <person name="Nusbaum C."/>
            <person name="Birren B."/>
        </authorList>
    </citation>
    <scope>NUCLEOTIDE SEQUENCE [LARGE SCALE GENOMIC DNA]</scope>
    <source>
        <strain evidence="18">WRAIR2</strain>
    </source>
</reference>
<feature type="compositionally biased region" description="Basic residues" evidence="14">
    <location>
        <begin position="1485"/>
        <end position="1504"/>
    </location>
</feature>
<feature type="compositionally biased region" description="Basic and acidic residues" evidence="14">
    <location>
        <begin position="1081"/>
        <end position="1091"/>
    </location>
</feature>
<keyword evidence="6" id="KW-0479">Metal-binding</keyword>
<dbReference type="GO" id="GO:0046872">
    <property type="term" value="F:metal ion binding"/>
    <property type="evidence" value="ECO:0007669"/>
    <property type="project" value="UniProtKB-KW"/>
</dbReference>
<evidence type="ECO:0000256" key="2">
    <source>
        <dbReference type="ARBA" id="ARBA00004240"/>
    </source>
</evidence>
<dbReference type="GO" id="GO:0005539">
    <property type="term" value="F:glycosaminoglycan binding"/>
    <property type="evidence" value="ECO:0007669"/>
    <property type="project" value="TreeGrafter"/>
</dbReference>
<evidence type="ECO:0000256" key="10">
    <source>
        <dbReference type="ARBA" id="ARBA00022837"/>
    </source>
</evidence>
<dbReference type="GO" id="GO:0005783">
    <property type="term" value="C:endoplasmic reticulum"/>
    <property type="evidence" value="ECO:0007669"/>
    <property type="project" value="UniProtKB-SubCell"/>
</dbReference>
<comment type="similarity">
    <text evidence="5">Belongs to the sulfatase family.</text>
</comment>
<reference evidence="17" key="2">
    <citation type="submission" date="2020-05" db="UniProtKB">
        <authorList>
            <consortium name="EnsemblMetazoa"/>
        </authorList>
    </citation>
    <scope>IDENTIFICATION</scope>
    <source>
        <strain evidence="17">WRAIR2</strain>
    </source>
</reference>
<dbReference type="InterPro" id="IPR017850">
    <property type="entry name" value="Alkaline_phosphatase_core_sf"/>
</dbReference>
<comment type="subcellular location">
    <subcellularLocation>
        <location evidence="3">Cell surface</location>
    </subcellularLocation>
    <subcellularLocation>
        <location evidence="2">Endoplasmic reticulum</location>
    </subcellularLocation>
    <subcellularLocation>
        <location evidence="4">Golgi apparatus</location>
        <location evidence="4">Golgi stack</location>
    </subcellularLocation>
</comment>
<feature type="compositionally biased region" description="Basic and acidic residues" evidence="14">
    <location>
        <begin position="580"/>
        <end position="592"/>
    </location>
</feature>
<evidence type="ECO:0000256" key="4">
    <source>
        <dbReference type="ARBA" id="ARBA00004348"/>
    </source>
</evidence>
<keyword evidence="7" id="KW-0732">Signal</keyword>
<sequence>MVFCWKPLALGMGSTTSIGKLRVTLGVCSLVLFLAGTLMVEGAGRDESESDAAGSVANRDVQSDWPNYQHPEQQHHQQQRRNGHRAGHQNGRRRHHQYRVTKNRRVRAPQDGRGRVKKSGTGSVTGNLLAQDTVGQLPLADLRQTRERKPNIILILTDDQDVELGSLNFMPRTLRLLRDGGAEFRHAYTTTPMCCPARSSILTGMYVHNHMVFTNNDNCSSTTWQTTHETRSFATYLSNAGYRTGYFGKYLNKYNGSYIPPGWREWGGLIMNSKYYNYSINMNGQKIKHGFDYAKDYYPDLIANDSIAFLRQSKHQNHRKPVLLAMSFPAPHGPEDSAPQYSHLFFNVTTHHTPAYDHAPNPDKQWILRVTQQMEPIHRKFTDLLMTKRLQTLQSVDVAVKRVYQELKALGELDNTYIIYTSDHGYHLGQFGLIKGKSFPFEFDVRVPFLMRGPGIEPATVIDEIVLNVDLAPTFLDIGGVAPPPHMDGRSILPLVLNRHRAVLDKWPDTFLIESSGRRETPEQIQEQKQRAAAARYSARFNLVNGNGSHPKHAPEVLVESRNVFGEGPGVVSGAVSSGSDRKELDFSSHEHDDDEDEHDLDGDDDDDHHGTIESETEAIELKRSDHPEDYVIDHQEAHAFDQAPPQHDIQHLDNHLTPFRTKMDRLNTECSNPALQQNCVPGQKWQCTSEDGRWRKHKCKFHGQLQQHLAEIHKKSGSHTNGRNCACFTQDNFFYTKIKTKRDHTKWQPMATAQPTATHQHRRRRTRQKRSLAPEQGDEVLLMEAEGPTLESLVQVAARIDAVQRALYSDQDGPEGTHQRLKRDTSSSSNLVDVVHELQQTLTDIEREYEQTASIVQDRQNETTSEGVNASVANTQRCSVIAGDRINCTNVIYEDELSWRRSRMKVDQLIRVLKDKINALKDIKRLLREHRPLGYRGEDSEPEEHEEEEDDVSIDSGAAEDRSIVSTSTSTTSIPEVTESSEATPIPTINSTRRRVANGAVVRRPAGKYHNGYGYRWKATKPTPVPVEEDAEGPLIDMSLFTTDAQPSPSVSPTHNRTGHGSGRHRGAGGQNRGHRGRHRGEIVETHNRDTSSTASSSTSTTSSITSSSDTRRESTTQSNEASAVVQEDLLLTSESGPDVSIYSTTESNRNQSYNGVDQISQNAIDATASVFSSTTTEQGAMASAGENVGDRQNTIDRQKSHGKDHLNAPNNTQDVQHNSNSVQHNMIPTSTVDTTIPPTECYCAAETESPLPDEKEVAREARRRLKEERQRKKERKRIKKAKMEKECLSERMNCFSHDSNHWRTEPMWDDKPFCFCMNANNNTYSCLRTINQTHNFLYCEFTTGLVTYYNLRIDPFETQNRESSLTTEEKVVLHETLEEMKRCRGKGCTLPRHHQQNALPESNMLPTGAAVGGAMGGGGTGGAGRQTGGMTYGAGTGGNRRKYHNHREHAPHGGGAIASPGHFPGEYDGGINLAGSTAQGVNSKKKNKNWKRKHHQQQHNRRQYGEAMGSHAESDFVPDLILPSGAGSATKRNRTSRRPVWRTIYTE</sequence>
<feature type="compositionally biased region" description="Low complexity" evidence="14">
    <location>
        <begin position="570"/>
        <end position="579"/>
    </location>
</feature>
<evidence type="ECO:0000313" key="17">
    <source>
        <dbReference type="EnsemblMetazoa" id="ADIR008260-PA"/>
    </source>
</evidence>
<evidence type="ECO:0000256" key="7">
    <source>
        <dbReference type="ARBA" id="ARBA00022729"/>
    </source>
</evidence>
<keyword evidence="11" id="KW-0333">Golgi apparatus</keyword>
<dbReference type="Pfam" id="PF12548">
    <property type="entry name" value="DUF3740"/>
    <property type="match status" value="1"/>
</dbReference>
<dbReference type="PANTHER" id="PTHR43108:SF16">
    <property type="entry name" value="EXTRACELLULAR SULFATASE SULF-1 HOMOLOG"/>
    <property type="match status" value="1"/>
</dbReference>
<feature type="domain" description="Sulfatase N-terminal" evidence="15">
    <location>
        <begin position="150"/>
        <end position="480"/>
    </location>
</feature>
<dbReference type="GO" id="GO:0005795">
    <property type="term" value="C:Golgi stack"/>
    <property type="evidence" value="ECO:0007669"/>
    <property type="project" value="UniProtKB-SubCell"/>
</dbReference>
<feature type="compositionally biased region" description="Basic and acidic residues" evidence="14">
    <location>
        <begin position="816"/>
        <end position="826"/>
    </location>
</feature>
<dbReference type="PROSITE" id="PS00523">
    <property type="entry name" value="SULFATASE_1"/>
    <property type="match status" value="1"/>
</dbReference>
<evidence type="ECO:0000256" key="9">
    <source>
        <dbReference type="ARBA" id="ARBA00022824"/>
    </source>
</evidence>